<dbReference type="STRING" id="1798500.A3C21_03980"/>
<dbReference type="EMBL" id="MFLN01000037">
    <property type="protein sequence ID" value="OGG66815.1"/>
    <property type="molecule type" value="Genomic_DNA"/>
</dbReference>
<proteinExistence type="predicted"/>
<sequence length="303" mass="34009">MFMPRKAEIELDQLNLEAENEEFEKKFGSVPEAIRKLGSGPQLDIFQSNVKMFDAFKVRFSREIARFGERPKMAVLNQGRHVEIQFVFKNADVVGLVETKAEAEMMERLGVPTKKLNPETQLLDEPVDIMFALDEDADATRKFIRNIVPGGLLLCRGKMAASLLQESSAFKNMGILDKKHGPAHLEKTRRRNFWKQSVKDDPAFKAASEKLPPGSEAVTYREAIAALDAAGRPTVEGSGHVLDDYMDLLDLAMEDEGSIINEDAGTITYKRADMKRAIILKTEPPLGDDVDDNVIFILKKREL</sequence>
<dbReference type="Proteomes" id="UP000178572">
    <property type="component" value="Unassembled WGS sequence"/>
</dbReference>
<gene>
    <name evidence="1" type="ORF">A3C21_03980</name>
</gene>
<accession>A0A1F6DZF1</accession>
<evidence type="ECO:0000313" key="1">
    <source>
        <dbReference type="EMBL" id="OGG66815.1"/>
    </source>
</evidence>
<organism evidence="1 2">
    <name type="scientific">Candidatus Kaiserbacteria bacterium RIFCSPHIGHO2_02_FULL_59_21</name>
    <dbReference type="NCBI Taxonomy" id="1798500"/>
    <lineage>
        <taxon>Bacteria</taxon>
        <taxon>Candidatus Kaiseribacteriota</taxon>
    </lineage>
</organism>
<reference evidence="1 2" key="1">
    <citation type="journal article" date="2016" name="Nat. Commun.">
        <title>Thousands of microbial genomes shed light on interconnected biogeochemical processes in an aquifer system.</title>
        <authorList>
            <person name="Anantharaman K."/>
            <person name="Brown C.T."/>
            <person name="Hug L.A."/>
            <person name="Sharon I."/>
            <person name="Castelle C.J."/>
            <person name="Probst A.J."/>
            <person name="Thomas B.C."/>
            <person name="Singh A."/>
            <person name="Wilkins M.J."/>
            <person name="Karaoz U."/>
            <person name="Brodie E.L."/>
            <person name="Williams K.H."/>
            <person name="Hubbard S.S."/>
            <person name="Banfield J.F."/>
        </authorList>
    </citation>
    <scope>NUCLEOTIDE SEQUENCE [LARGE SCALE GENOMIC DNA]</scope>
</reference>
<dbReference type="AlphaFoldDB" id="A0A1F6DZF1"/>
<evidence type="ECO:0000313" key="2">
    <source>
        <dbReference type="Proteomes" id="UP000178572"/>
    </source>
</evidence>
<name>A0A1F6DZF1_9BACT</name>
<comment type="caution">
    <text evidence="1">The sequence shown here is derived from an EMBL/GenBank/DDBJ whole genome shotgun (WGS) entry which is preliminary data.</text>
</comment>
<protein>
    <submittedName>
        <fullName evidence="1">Uncharacterized protein</fullName>
    </submittedName>
</protein>